<comment type="caution">
    <text evidence="1">The sequence shown here is derived from an EMBL/GenBank/DDBJ whole genome shotgun (WGS) entry which is preliminary data.</text>
</comment>
<dbReference type="EMBL" id="MJLZ01000055">
    <property type="protein sequence ID" value="RLM19018.1"/>
    <property type="molecule type" value="Genomic_DNA"/>
</dbReference>
<evidence type="ECO:0000313" key="1">
    <source>
        <dbReference type="EMBL" id="RLM19018.1"/>
    </source>
</evidence>
<reference evidence="1 2" key="1">
    <citation type="submission" date="2016-09" db="EMBL/GenBank/DDBJ databases">
        <authorList>
            <person name="Doonan J."/>
            <person name="Pachebat J.A."/>
            <person name="Golyshin P.N."/>
            <person name="Denman S."/>
            <person name="Mcdonald J.E."/>
        </authorList>
    </citation>
    <scope>NUCLEOTIDE SEQUENCE [LARGE SCALE GENOMIC DNA]</scope>
    <source>
        <strain evidence="1 2">NCPPB 3934</strain>
    </source>
</reference>
<evidence type="ECO:0000313" key="2">
    <source>
        <dbReference type="Proteomes" id="UP000285648"/>
    </source>
</evidence>
<accession>A0A421DJR8</accession>
<proteinExistence type="predicted"/>
<evidence type="ECO:0008006" key="3">
    <source>
        <dbReference type="Google" id="ProtNLM"/>
    </source>
</evidence>
<name>A0A421DJR8_9GAMM</name>
<organism evidence="1 2">
    <name type="scientific">Brenneria alni</name>
    <dbReference type="NCBI Taxonomy" id="71656"/>
    <lineage>
        <taxon>Bacteria</taxon>
        <taxon>Pseudomonadati</taxon>
        <taxon>Pseudomonadota</taxon>
        <taxon>Gammaproteobacteria</taxon>
        <taxon>Enterobacterales</taxon>
        <taxon>Pectobacteriaceae</taxon>
        <taxon>Brenneria</taxon>
    </lineage>
</organism>
<keyword evidence="2" id="KW-1185">Reference proteome</keyword>
<gene>
    <name evidence="1" type="ORF">BIY29_17415</name>
</gene>
<protein>
    <recommendedName>
        <fullName evidence="3">CdiI C-terminal domain-containing protein</fullName>
    </recommendedName>
</protein>
<dbReference type="RefSeq" id="WP_121576415.1">
    <property type="nucleotide sequence ID" value="NZ_MJLZ01000055.1"/>
</dbReference>
<dbReference type="AlphaFoldDB" id="A0A421DJR8"/>
<sequence>MVNIQDIDTEINIYPIEKIENEDMQDTAYDAWLKMYIELTAKGIKFNAEWGCYISDLKELHKKLTEIKNNDFPTRYLFSPNENMVSLNFEKNGSETYCVEYTLHTDIRSDTYVRGISYIDIPTMESLIIGVKNLIDY</sequence>
<dbReference type="Proteomes" id="UP000285648">
    <property type="component" value="Unassembled WGS sequence"/>
</dbReference>
<dbReference type="OrthoDB" id="6428138at2"/>